<protein>
    <submittedName>
        <fullName evidence="1">Uncharacterized protein</fullName>
    </submittedName>
</protein>
<dbReference type="Pfam" id="PF10800">
    <property type="entry name" value="DUF2528"/>
    <property type="match status" value="1"/>
</dbReference>
<sequence length="180" mass="21298">MRNFLHSIENQPSEKFAHIQKWIEGILAGDKTKFFTVQIDKINQPQAEIPEYLRCDPRTYKVKLNHWHEDTCELEFTVVIKCTDEELHGHNKFWSGAEDRLNENNRDIVSVILKMIGRSVFWWCYENDSSSLHEKYGVNSIFHQEGWLSNCFQITKLYFESFVREEDFEFEPVQAEGAAS</sequence>
<evidence type="ECO:0000313" key="1">
    <source>
        <dbReference type="EMBL" id="HCK29778.1"/>
    </source>
</evidence>
<evidence type="ECO:0000313" key="2">
    <source>
        <dbReference type="Proteomes" id="UP000263596"/>
    </source>
</evidence>
<reference evidence="1 2" key="1">
    <citation type="journal article" date="2018" name="Nat. Biotechnol.">
        <title>A standardized bacterial taxonomy based on genome phylogeny substantially revises the tree of life.</title>
        <authorList>
            <person name="Parks D.H."/>
            <person name="Chuvochina M."/>
            <person name="Waite D.W."/>
            <person name="Rinke C."/>
            <person name="Skarshewski A."/>
            <person name="Chaumeil P.A."/>
            <person name="Hugenholtz P."/>
        </authorList>
    </citation>
    <scope>NUCLEOTIDE SEQUENCE [LARGE SCALE GENOMIC DNA]</scope>
    <source>
        <strain evidence="1">UBA9669</strain>
    </source>
</reference>
<dbReference type="EMBL" id="DPVE01000112">
    <property type="protein sequence ID" value="HCK29778.1"/>
    <property type="molecule type" value="Genomic_DNA"/>
</dbReference>
<organism evidence="1 2">
    <name type="scientific">Acinetobacter ursingii</name>
    <dbReference type="NCBI Taxonomy" id="108980"/>
    <lineage>
        <taxon>Bacteria</taxon>
        <taxon>Pseudomonadati</taxon>
        <taxon>Pseudomonadota</taxon>
        <taxon>Gammaproteobacteria</taxon>
        <taxon>Moraxellales</taxon>
        <taxon>Moraxellaceae</taxon>
        <taxon>Acinetobacter</taxon>
    </lineage>
</organism>
<gene>
    <name evidence="1" type="ORF">DHW29_06035</name>
</gene>
<accession>A0A3D2SL92</accession>
<dbReference type="AlphaFoldDB" id="A0A3D2SL92"/>
<proteinExistence type="predicted"/>
<name>A0A3D2SL92_9GAMM</name>
<comment type="caution">
    <text evidence="1">The sequence shown here is derived from an EMBL/GenBank/DDBJ whole genome shotgun (WGS) entry which is preliminary data.</text>
</comment>
<dbReference type="InterPro" id="IPR024252">
    <property type="entry name" value="DUF2528"/>
</dbReference>
<dbReference type="Proteomes" id="UP000263596">
    <property type="component" value="Unassembled WGS sequence"/>
</dbReference>